<sequence length="955" mass="107047">MSGYKKDTNFGKHELSTFTNPKNLNEVSSRKLSRTMSDTSRSDPEKSNFLLNMLRPDVVQNQTQLHSLPGLNPSSNPNAVEKPVGSPLTAPKQPFFNSFNPFDFLEATSPLLQRQSPNATGANSITDTTRKKDVRSPLRPKKRQDTTFSSFERTGDFFKIKEAETKPASPLHPSSIPAKEERRDLEEYHFSQFTDDNKLPHEVYSIDPPLGRSFTLPPSCVSSPLLTDSFYSIAKANLPYSCFYEPLTLADKKKQYAAYVDQNLDRVCVSNDATKKFCTLGCESQVVYLGFGEDKSSNVYLLAVDCDGKASVWNIDDSGYGPIASLVLSIHHPLLRGCTWVSRDSNLIGFLVKNKFYVIQVPLIRNYMKLNSIELIENSSVLIVETPSTVVSCSLSKDKTVLALLVKSKVYLYRVALSIDANIEKQLLSVPFAFIDLCLPSPADCIFFLSTSRKDGTYLDRVLCISYNRNSTLFLFDLGCRQVTQEINLKNENRKFSPHLLGVSKNHDLIISVSGDYLDIFSYHASSPSSDLDHYNSSSFIMAALNSDFFGESGYIGAVMSKTILNDGILYSNLISENNDELNLLLALTSGYYLLAMDADCFSKEGKSLNYPIPEQPILASACLEKADKEASIPNLEKLKLPNSVKEIETAVSEYASNILNSSSTWHLESMIEAVTPQNDEVFSFVNMLLKKRANEKLKERLPNQIASLIKQSLGSHLNSTINTQLKQTVDECIQEPLDSYVPTAFKCEEPELLKNSLVKIKSQNQDKSMAMSALATRVSSISTILDNKNTYDGSSYPVSSNDISDRLNDLSKMIDATKNEEALIYFTKFPNVSTFRMLKRIPDYALDECSFVHLLTFIYTLSTFEFEDDDLKKLCIQLMSRATSRLRAMEAPHLTEKVKILPELFPTVVDITLKNVETILAQQIVVGYETKYEFLKTSLKSLQKELSAFYDVSV</sequence>
<name>S9XFT1_SCHCR</name>
<accession>S9XFT1</accession>
<dbReference type="OrthoDB" id="5373281at2759"/>
<dbReference type="GeneID" id="25036144"/>
<dbReference type="InterPro" id="IPR055393">
    <property type="entry name" value="Beta-prop_EDC4L"/>
</dbReference>
<dbReference type="Pfam" id="PF24106">
    <property type="entry name" value="Beta-prop_EDC4L"/>
    <property type="match status" value="1"/>
</dbReference>
<feature type="region of interest" description="Disordered" evidence="1">
    <location>
        <begin position="65"/>
        <end position="92"/>
    </location>
</feature>
<feature type="compositionally biased region" description="Basic and acidic residues" evidence="1">
    <location>
        <begin position="1"/>
        <end position="15"/>
    </location>
</feature>
<keyword evidence="5" id="KW-1185">Reference proteome</keyword>
<feature type="region of interest" description="Disordered" evidence="1">
    <location>
        <begin position="1"/>
        <end position="46"/>
    </location>
</feature>
<dbReference type="RefSeq" id="XP_013022376.1">
    <property type="nucleotide sequence ID" value="XM_013166922.1"/>
</dbReference>
<gene>
    <name evidence="4" type="ORF">SPOG_01818</name>
</gene>
<feature type="domain" description="Pdc1 Ge1" evidence="2">
    <location>
        <begin position="814"/>
        <end position="889"/>
    </location>
</feature>
<protein>
    <submittedName>
        <fullName evidence="4">Fungal protein</fullName>
    </submittedName>
</protein>
<evidence type="ECO:0000256" key="1">
    <source>
        <dbReference type="SAM" id="MobiDB-lite"/>
    </source>
</evidence>
<dbReference type="EMBL" id="KE546989">
    <property type="protein sequence ID" value="EPY52496.1"/>
    <property type="molecule type" value="Genomic_DNA"/>
</dbReference>
<feature type="domain" description="EDC4-like protein pdc1 beta-propeller" evidence="3">
    <location>
        <begin position="250"/>
        <end position="494"/>
    </location>
</feature>
<evidence type="ECO:0000313" key="4">
    <source>
        <dbReference type="EMBL" id="EPY52496.1"/>
    </source>
</evidence>
<feature type="region of interest" description="Disordered" evidence="1">
    <location>
        <begin position="162"/>
        <end position="181"/>
    </location>
</feature>
<feature type="compositionally biased region" description="Polar residues" evidence="1">
    <location>
        <begin position="65"/>
        <end position="78"/>
    </location>
</feature>
<feature type="compositionally biased region" description="Polar residues" evidence="1">
    <location>
        <begin position="110"/>
        <end position="127"/>
    </location>
</feature>
<dbReference type="InterPro" id="IPR054301">
    <property type="entry name" value="Pdc1_Ge1"/>
</dbReference>
<dbReference type="Pfam" id="PF22063">
    <property type="entry name" value="Pdc1_Ge1"/>
    <property type="match status" value="1"/>
</dbReference>
<evidence type="ECO:0000259" key="3">
    <source>
        <dbReference type="Pfam" id="PF24106"/>
    </source>
</evidence>
<dbReference type="STRING" id="653667.S9XFT1"/>
<dbReference type="InterPro" id="IPR036322">
    <property type="entry name" value="WD40_repeat_dom_sf"/>
</dbReference>
<organism evidence="4 5">
    <name type="scientific">Schizosaccharomyces cryophilus (strain OY26 / ATCC MYA-4695 / CBS 11777 / NBRC 106824 / NRRL Y48691)</name>
    <name type="common">Fission yeast</name>
    <dbReference type="NCBI Taxonomy" id="653667"/>
    <lineage>
        <taxon>Eukaryota</taxon>
        <taxon>Fungi</taxon>
        <taxon>Dikarya</taxon>
        <taxon>Ascomycota</taxon>
        <taxon>Taphrinomycotina</taxon>
        <taxon>Schizosaccharomycetes</taxon>
        <taxon>Schizosaccharomycetales</taxon>
        <taxon>Schizosaccharomycetaceae</taxon>
        <taxon>Schizosaccharomyces</taxon>
    </lineage>
</organism>
<evidence type="ECO:0000259" key="2">
    <source>
        <dbReference type="Pfam" id="PF22063"/>
    </source>
</evidence>
<dbReference type="Proteomes" id="UP000015464">
    <property type="component" value="Unassembled WGS sequence"/>
</dbReference>
<feature type="region of interest" description="Disordered" evidence="1">
    <location>
        <begin position="110"/>
        <end position="146"/>
    </location>
</feature>
<dbReference type="SUPFAM" id="SSF50978">
    <property type="entry name" value="WD40 repeat-like"/>
    <property type="match status" value="1"/>
</dbReference>
<dbReference type="AlphaFoldDB" id="S9XFT1"/>
<feature type="compositionally biased region" description="Polar residues" evidence="1">
    <location>
        <begin position="16"/>
        <end position="27"/>
    </location>
</feature>
<dbReference type="HOGENOM" id="CLU_310383_0_0_1"/>
<reference evidence="4 5" key="1">
    <citation type="journal article" date="2011" name="Science">
        <title>Comparative functional genomics of the fission yeasts.</title>
        <authorList>
            <person name="Rhind N."/>
            <person name="Chen Z."/>
            <person name="Yassour M."/>
            <person name="Thompson D.A."/>
            <person name="Haas B.J."/>
            <person name="Habib N."/>
            <person name="Wapinski I."/>
            <person name="Roy S."/>
            <person name="Lin M.F."/>
            <person name="Heiman D.I."/>
            <person name="Young S.K."/>
            <person name="Furuya K."/>
            <person name="Guo Y."/>
            <person name="Pidoux A."/>
            <person name="Chen H.M."/>
            <person name="Robbertse B."/>
            <person name="Goldberg J.M."/>
            <person name="Aoki K."/>
            <person name="Bayne E.H."/>
            <person name="Berlin A.M."/>
            <person name="Desjardins C.A."/>
            <person name="Dobbs E."/>
            <person name="Dukaj L."/>
            <person name="Fan L."/>
            <person name="FitzGerald M.G."/>
            <person name="French C."/>
            <person name="Gujja S."/>
            <person name="Hansen K."/>
            <person name="Keifenheim D."/>
            <person name="Levin J.Z."/>
            <person name="Mosher R.A."/>
            <person name="Mueller C.A."/>
            <person name="Pfiffner J."/>
            <person name="Priest M."/>
            <person name="Russ C."/>
            <person name="Smialowska A."/>
            <person name="Swoboda P."/>
            <person name="Sykes S.M."/>
            <person name="Vaughn M."/>
            <person name="Vengrova S."/>
            <person name="Yoder R."/>
            <person name="Zeng Q."/>
            <person name="Allshire R."/>
            <person name="Baulcombe D."/>
            <person name="Birren B.W."/>
            <person name="Brown W."/>
            <person name="Ekwall K."/>
            <person name="Kellis M."/>
            <person name="Leatherwood J."/>
            <person name="Levin H."/>
            <person name="Margalit H."/>
            <person name="Martienssen R."/>
            <person name="Nieduszynski C.A."/>
            <person name="Spatafora J.W."/>
            <person name="Friedman N."/>
            <person name="Dalgaard J.Z."/>
            <person name="Baumann P."/>
            <person name="Niki H."/>
            <person name="Regev A."/>
            <person name="Nusbaum C."/>
        </authorList>
    </citation>
    <scope>NUCLEOTIDE SEQUENCE [LARGE SCALE GENOMIC DNA]</scope>
    <source>
        <strain evidence="5">OY26 / ATCC MYA-4695 / CBS 11777 / NBRC 106824 / NRRL Y48691</strain>
    </source>
</reference>
<evidence type="ECO:0000313" key="5">
    <source>
        <dbReference type="Proteomes" id="UP000015464"/>
    </source>
</evidence>
<dbReference type="OMA" id="DYALDEC"/>
<proteinExistence type="predicted"/>